<gene>
    <name evidence="1" type="primary">nipblb</name>
    <name evidence="1" type="ORF">SNAT2548_LOCUS12369</name>
</gene>
<reference evidence="1" key="1">
    <citation type="submission" date="2021-02" db="EMBL/GenBank/DDBJ databases">
        <authorList>
            <person name="Dougan E. K."/>
            <person name="Rhodes N."/>
            <person name="Thang M."/>
            <person name="Chan C."/>
        </authorList>
    </citation>
    <scope>NUCLEOTIDE SEQUENCE</scope>
</reference>
<accession>A0A812LVR7</accession>
<organism evidence="1 2">
    <name type="scientific">Symbiodinium natans</name>
    <dbReference type="NCBI Taxonomy" id="878477"/>
    <lineage>
        <taxon>Eukaryota</taxon>
        <taxon>Sar</taxon>
        <taxon>Alveolata</taxon>
        <taxon>Dinophyceae</taxon>
        <taxon>Suessiales</taxon>
        <taxon>Symbiodiniaceae</taxon>
        <taxon>Symbiodinium</taxon>
    </lineage>
</organism>
<evidence type="ECO:0000313" key="1">
    <source>
        <dbReference type="EMBL" id="CAE7250849.1"/>
    </source>
</evidence>
<protein>
    <submittedName>
        <fullName evidence="1">Nipblb protein</fullName>
    </submittedName>
</protein>
<comment type="caution">
    <text evidence="1">The sequence shown here is derived from an EMBL/GenBank/DDBJ whole genome shotgun (WGS) entry which is preliminary data.</text>
</comment>
<name>A0A812LVR7_9DINO</name>
<dbReference type="EMBL" id="CAJNDS010001180">
    <property type="protein sequence ID" value="CAE7250849.1"/>
    <property type="molecule type" value="Genomic_DNA"/>
</dbReference>
<sequence length="1464" mass="159018">MVHRRQSTALHFEPFHYSIATASHKILSSISSEKPWATRRIVMRFELSLRTEQTGSVTAHVYLYEQREPAARPRAGATFGGIDVNRDPVEANILFISPPWKKAAKASRFFRRKLGDLLLPSLGMLAEGGGIDCLWTTLDPSHTWPLLLITRGCLWPLRITIAQPKEEKERTVPDNILQKGHRRYMLVQKHGLCVFATTKNRELRGLCSAFDVSCKKLPPLDGSEALYQDGKSSLAIRILCGEAVSNPEHNAYDRGMMRLTGRRQFGSETGAAVVADRSLQAEARDAAILLSGIQDAPSRSMLAPAMMCVCGPGFELGRHKSKAFSDGAPVPTATALWTKEPQTAWVDLRLAQGPLRPQLGDLKAYLELAGLLPASFTPSGATAALVTALLACCNILAVEKRPGYEHAREEDAPSDVYRFLHRLPVAVPVWPNPAQVFRCRGQQLLFPFRALFAQLSPDFGQAFILGMLGSMAQDVQASRSVPSLELFQLSEVQGHVFRRCNGSQAFRNGEQEFFLFLVQLMPNSTTASAFRILQLRSWMPYALCSPLALEPAGAGFEQHAAPHFHALHSPDNALAFSKQGCTESTAVTSVTMSIPCSPERLALSPDTIDTPFCMVGGVLCFWKHRRKLKSLVQLRSCTALAASHGEASWPGKRTPSLAKAGRYSCVPHRDDKLKLQADRDEKLKLEVAAHGAAHSYLGLTGLACSSAYPGAVSLLGTSPVAVSLARTGISARRPQDRQHLQPTPDSATTFALGVHHNWTLLNDIVCSNNVRPAREGHALVAEGWSIRLSKLNLQVAKCLAATSMAHGQQYQSLPMVNSSKLGLPGPVSSESVVFKLSKTLIDSCRLPTFDSTTAIDVQASRSVPSLELFQLSEVQGHVFRRCSGSQAFRNGEQEFFLFLVQLMPNSTTAIAFRIYQLRSWMPYALCSPLALEPAGAGSGLVFRGPPVLEQLTPDSAATFDLGACQSMFRDPFPVLLSTEGTEGGALVRALHACMGMAQDVQSVLHPGFVHANSIRCIFHLRSWRIGKAAAVERGDMLILARVLQGAWCTMSLFLVWSTTRHWALLCSSKAELMSAEILSAGASAFQTALLRATRFDIHVCLKADLHNLHLMLLMTKSCRTAKGKAIEARLHTCDRTLNSAAVQLNLPCVLYSLALRREQELPPSPFLVELMPTTTAIALCSWSGCRAFAQRLLQGGGAPLHKCLAATTTAQDVQTTQLWPSLRFLGQKSQPTSFNSADLTCPNTKSKQGCSVELLATWHHRSVSTMAMRHCEPLALSGFHADPKIVWALQSLKQQQQQQRLPSLPAQFMPGCATIAEFSACAGACQACPVCLLAALLPTGPTRVEPAAFMAEICQRLGAAKASLAAPTAYTDVKAGHLGTADACRAQGVRFVPLVAETIGAWEPTAARAVLQVAQTVAFREGGEVATVHGQLLQHLCVLARGHRARAALRRRVELASAAAEAGV</sequence>
<keyword evidence="2" id="KW-1185">Reference proteome</keyword>
<proteinExistence type="predicted"/>
<evidence type="ECO:0000313" key="2">
    <source>
        <dbReference type="Proteomes" id="UP000604046"/>
    </source>
</evidence>
<dbReference type="Proteomes" id="UP000604046">
    <property type="component" value="Unassembled WGS sequence"/>
</dbReference>